<dbReference type="SUPFAM" id="SSF52833">
    <property type="entry name" value="Thioredoxin-like"/>
    <property type="match status" value="1"/>
</dbReference>
<dbReference type="InterPro" id="IPR006660">
    <property type="entry name" value="Arsenate_reductase-like"/>
</dbReference>
<gene>
    <name evidence="2" type="ORF">BSOLF_1201</name>
</gene>
<dbReference type="Gene3D" id="3.40.30.10">
    <property type="entry name" value="Glutaredoxin"/>
    <property type="match status" value="1"/>
</dbReference>
<evidence type="ECO:0000256" key="1">
    <source>
        <dbReference type="PROSITE-ProRule" id="PRU01282"/>
    </source>
</evidence>
<dbReference type="AlphaFoldDB" id="A0A2R6Y4N9"/>
<reference evidence="3" key="1">
    <citation type="journal article" date="2018" name="Sci. Rep.">
        <title>Lignite coal burning seam in the remote Altai Mountains harbors a hydrogen-driven thermophilic microbial community.</title>
        <authorList>
            <person name="Kadnikov V.V."/>
            <person name="Mardanov A.V."/>
            <person name="Ivasenko D.A."/>
            <person name="Antsiferov D.V."/>
            <person name="Beletsky A.V."/>
            <person name="Karnachuk O.V."/>
            <person name="Ravin N.V."/>
        </authorList>
    </citation>
    <scope>NUCLEOTIDE SEQUENCE [LARGE SCALE GENOMIC DNA]</scope>
</reference>
<dbReference type="PROSITE" id="PS51353">
    <property type="entry name" value="ARSC"/>
    <property type="match status" value="1"/>
</dbReference>
<accession>A0A2R6Y4N9</accession>
<proteinExistence type="inferred from homology"/>
<dbReference type="Proteomes" id="UP000244338">
    <property type="component" value="Unassembled WGS sequence"/>
</dbReference>
<dbReference type="InterPro" id="IPR006504">
    <property type="entry name" value="Tscrpt_reg_Spx/MgsR"/>
</dbReference>
<dbReference type="CDD" id="cd03036">
    <property type="entry name" value="ArsC_like"/>
    <property type="match status" value="1"/>
</dbReference>
<comment type="similarity">
    <text evidence="1">Belongs to the ArsC family.</text>
</comment>
<dbReference type="InterPro" id="IPR036249">
    <property type="entry name" value="Thioredoxin-like_sf"/>
</dbReference>
<dbReference type="Pfam" id="PF03960">
    <property type="entry name" value="ArsC"/>
    <property type="match status" value="1"/>
</dbReference>
<dbReference type="PANTHER" id="PTHR30041">
    <property type="entry name" value="ARSENATE REDUCTASE"/>
    <property type="match status" value="1"/>
</dbReference>
<evidence type="ECO:0000313" key="2">
    <source>
        <dbReference type="EMBL" id="PTQ57657.1"/>
    </source>
</evidence>
<dbReference type="EMBL" id="PEBX01000004">
    <property type="protein sequence ID" value="PTQ57657.1"/>
    <property type="molecule type" value="Genomic_DNA"/>
</dbReference>
<organism evidence="2 3">
    <name type="scientific">Candidatus Carbonibacillus altaicus</name>
    <dbReference type="NCBI Taxonomy" id="2163959"/>
    <lineage>
        <taxon>Bacteria</taxon>
        <taxon>Bacillati</taxon>
        <taxon>Bacillota</taxon>
        <taxon>Bacilli</taxon>
        <taxon>Bacillales</taxon>
        <taxon>Candidatus Carbonibacillus</taxon>
    </lineage>
</organism>
<name>A0A2R6Y4N9_9BACL</name>
<sequence>MVLLLYHYPRCSTSRKGKKWLLDHGLTFNEIDLSKEPPSKEALRTYWEKSGLSLTRFFNTSGQLYRSMGLKDKLSTMSDEEKLTLLAENGMLIKRPLITDGEKVTVGFDEETFARTWGR</sequence>
<evidence type="ECO:0000313" key="3">
    <source>
        <dbReference type="Proteomes" id="UP000244338"/>
    </source>
</evidence>
<protein>
    <submittedName>
        <fullName evidence="2">Arsenate reductase</fullName>
    </submittedName>
</protein>
<comment type="caution">
    <text evidence="2">The sequence shown here is derived from an EMBL/GenBank/DDBJ whole genome shotgun (WGS) entry which is preliminary data.</text>
</comment>
<dbReference type="PANTHER" id="PTHR30041:SF8">
    <property type="entry name" value="PROTEIN YFFB"/>
    <property type="match status" value="1"/>
</dbReference>
<dbReference type="NCBIfam" id="TIGR01617">
    <property type="entry name" value="arsC_related"/>
    <property type="match status" value="1"/>
</dbReference>